<gene>
    <name evidence="11" type="ordered locus">Acid_5532</name>
</gene>
<dbReference type="GO" id="GO:0008519">
    <property type="term" value="F:ammonium channel activity"/>
    <property type="evidence" value="ECO:0007669"/>
    <property type="project" value="InterPro"/>
</dbReference>
<dbReference type="AlphaFoldDB" id="Q01V36"/>
<feature type="transmembrane region" description="Helical" evidence="8">
    <location>
        <begin position="436"/>
        <end position="455"/>
    </location>
</feature>
<feature type="transmembrane region" description="Helical" evidence="8">
    <location>
        <begin position="384"/>
        <end position="400"/>
    </location>
</feature>
<protein>
    <recommendedName>
        <fullName evidence="8">Ammonium transporter</fullName>
    </recommendedName>
</protein>
<feature type="chain" id="PRO_5004162497" description="Ammonium transporter" evidence="9">
    <location>
        <begin position="21"/>
        <end position="548"/>
    </location>
</feature>
<feature type="domain" description="Ammonium transporter AmtB-like" evidence="10">
    <location>
        <begin position="99"/>
        <end position="535"/>
    </location>
</feature>
<keyword evidence="9" id="KW-0732">Signal</keyword>
<comment type="similarity">
    <text evidence="2 8">Belongs to the ammonia transporter channel (TC 1.A.11.2) family.</text>
</comment>
<dbReference type="InterPro" id="IPR029020">
    <property type="entry name" value="Ammonium/urea_transptr"/>
</dbReference>
<keyword evidence="4 8" id="KW-0812">Transmembrane</keyword>
<feature type="transmembrane region" description="Helical" evidence="8">
    <location>
        <begin position="97"/>
        <end position="117"/>
    </location>
</feature>
<feature type="transmembrane region" description="Helical" evidence="8">
    <location>
        <begin position="483"/>
        <end position="508"/>
    </location>
</feature>
<dbReference type="STRING" id="234267.Acid_5532"/>
<evidence type="ECO:0000256" key="3">
    <source>
        <dbReference type="ARBA" id="ARBA00022448"/>
    </source>
</evidence>
<evidence type="ECO:0000256" key="6">
    <source>
        <dbReference type="ARBA" id="ARBA00023136"/>
    </source>
</evidence>
<dbReference type="PANTHER" id="PTHR11730">
    <property type="entry name" value="AMMONIUM TRANSPORTER"/>
    <property type="match status" value="1"/>
</dbReference>
<evidence type="ECO:0000259" key="10">
    <source>
        <dbReference type="Pfam" id="PF00909"/>
    </source>
</evidence>
<keyword evidence="3 8" id="KW-0813">Transport</keyword>
<feature type="signal peptide" evidence="9">
    <location>
        <begin position="1"/>
        <end position="20"/>
    </location>
</feature>
<feature type="transmembrane region" description="Helical" evidence="8">
    <location>
        <begin position="129"/>
        <end position="148"/>
    </location>
</feature>
<evidence type="ECO:0000256" key="7">
    <source>
        <dbReference type="ARBA" id="ARBA00023177"/>
    </source>
</evidence>
<dbReference type="GO" id="GO:0005886">
    <property type="term" value="C:plasma membrane"/>
    <property type="evidence" value="ECO:0007669"/>
    <property type="project" value="UniProtKB-SubCell"/>
</dbReference>
<dbReference type="Pfam" id="PF00909">
    <property type="entry name" value="Ammonium_transp"/>
    <property type="match status" value="1"/>
</dbReference>
<comment type="subcellular location">
    <subcellularLocation>
        <location evidence="8">Cell membrane</location>
        <topology evidence="8">Multi-pass membrane protein</topology>
    </subcellularLocation>
    <subcellularLocation>
        <location evidence="1">Membrane</location>
        <topology evidence="1">Multi-pass membrane protein</topology>
    </subcellularLocation>
</comment>
<dbReference type="NCBIfam" id="TIGR00836">
    <property type="entry name" value="amt"/>
    <property type="match status" value="1"/>
</dbReference>
<dbReference type="InterPro" id="IPR018047">
    <property type="entry name" value="Ammonium_transpt_CS"/>
</dbReference>
<evidence type="ECO:0000256" key="5">
    <source>
        <dbReference type="ARBA" id="ARBA00022989"/>
    </source>
</evidence>
<dbReference type="SUPFAM" id="SSF111352">
    <property type="entry name" value="Ammonium transporter"/>
    <property type="match status" value="1"/>
</dbReference>
<keyword evidence="5 8" id="KW-1133">Transmembrane helix</keyword>
<dbReference type="EMBL" id="CP000473">
    <property type="protein sequence ID" value="ABJ86479.1"/>
    <property type="molecule type" value="Genomic_DNA"/>
</dbReference>
<evidence type="ECO:0000256" key="2">
    <source>
        <dbReference type="ARBA" id="ARBA00005887"/>
    </source>
</evidence>
<accession>Q01V36</accession>
<feature type="transmembrane region" description="Helical" evidence="8">
    <location>
        <begin position="316"/>
        <end position="333"/>
    </location>
</feature>
<dbReference type="KEGG" id="sus:Acid_5532"/>
<feature type="transmembrane region" description="Helical" evidence="8">
    <location>
        <begin position="406"/>
        <end position="424"/>
    </location>
</feature>
<keyword evidence="7 8" id="KW-0924">Ammonia transport</keyword>
<dbReference type="PROSITE" id="PS01219">
    <property type="entry name" value="AMMONIUM_TRANSP"/>
    <property type="match status" value="1"/>
</dbReference>
<evidence type="ECO:0000256" key="4">
    <source>
        <dbReference type="ARBA" id="ARBA00022692"/>
    </source>
</evidence>
<dbReference type="InterPro" id="IPR024041">
    <property type="entry name" value="NH4_transpt_AmtB-like_dom"/>
</dbReference>
<dbReference type="GO" id="GO:0097272">
    <property type="term" value="P:ammonium homeostasis"/>
    <property type="evidence" value="ECO:0007669"/>
    <property type="project" value="TreeGrafter"/>
</dbReference>
<reference evidence="11" key="1">
    <citation type="submission" date="2006-10" db="EMBL/GenBank/DDBJ databases">
        <title>Complete sequence of Solibacter usitatus Ellin6076.</title>
        <authorList>
            <consortium name="US DOE Joint Genome Institute"/>
            <person name="Copeland A."/>
            <person name="Lucas S."/>
            <person name="Lapidus A."/>
            <person name="Barry K."/>
            <person name="Detter J.C."/>
            <person name="Glavina del Rio T."/>
            <person name="Hammon N."/>
            <person name="Israni S."/>
            <person name="Dalin E."/>
            <person name="Tice H."/>
            <person name="Pitluck S."/>
            <person name="Thompson L.S."/>
            <person name="Brettin T."/>
            <person name="Bruce D."/>
            <person name="Han C."/>
            <person name="Tapia R."/>
            <person name="Gilna P."/>
            <person name="Schmutz J."/>
            <person name="Larimer F."/>
            <person name="Land M."/>
            <person name="Hauser L."/>
            <person name="Kyrpides N."/>
            <person name="Mikhailova N."/>
            <person name="Janssen P.H."/>
            <person name="Kuske C.R."/>
            <person name="Richardson P."/>
        </authorList>
    </citation>
    <scope>NUCLEOTIDE SEQUENCE</scope>
    <source>
        <strain evidence="11">Ellin6076</strain>
    </source>
</reference>
<feature type="transmembrane region" description="Helical" evidence="8">
    <location>
        <begin position="200"/>
        <end position="220"/>
    </location>
</feature>
<dbReference type="PANTHER" id="PTHR11730:SF6">
    <property type="entry name" value="AMMONIUM TRANSPORTER"/>
    <property type="match status" value="1"/>
</dbReference>
<evidence type="ECO:0000256" key="9">
    <source>
        <dbReference type="SAM" id="SignalP"/>
    </source>
</evidence>
<feature type="transmembrane region" description="Helical" evidence="8">
    <location>
        <begin position="232"/>
        <end position="254"/>
    </location>
</feature>
<organism evidence="11">
    <name type="scientific">Solibacter usitatus (strain Ellin6076)</name>
    <dbReference type="NCBI Taxonomy" id="234267"/>
    <lineage>
        <taxon>Bacteria</taxon>
        <taxon>Pseudomonadati</taxon>
        <taxon>Acidobacteriota</taxon>
        <taxon>Terriglobia</taxon>
        <taxon>Bryobacterales</taxon>
        <taxon>Solibacteraceae</taxon>
        <taxon>Candidatus Solibacter</taxon>
    </lineage>
</organism>
<dbReference type="HOGENOM" id="CLU_000445_33_1_0"/>
<keyword evidence="6 8" id="KW-0472">Membrane</keyword>
<dbReference type="InterPro" id="IPR001905">
    <property type="entry name" value="Ammonium_transpt"/>
</dbReference>
<evidence type="ECO:0000313" key="11">
    <source>
        <dbReference type="EMBL" id="ABJ86479.1"/>
    </source>
</evidence>
<proteinExistence type="inferred from homology"/>
<feature type="transmembrane region" description="Helical" evidence="8">
    <location>
        <begin position="353"/>
        <end position="372"/>
    </location>
</feature>
<evidence type="ECO:0000256" key="8">
    <source>
        <dbReference type="RuleBase" id="RU362002"/>
    </source>
</evidence>
<dbReference type="eggNOG" id="COG0004">
    <property type="taxonomic scope" value="Bacteria"/>
</dbReference>
<dbReference type="Gene3D" id="1.10.3430.10">
    <property type="entry name" value="Ammonium transporter AmtB like domains"/>
    <property type="match status" value="1"/>
</dbReference>
<evidence type="ECO:0000256" key="1">
    <source>
        <dbReference type="ARBA" id="ARBA00004141"/>
    </source>
</evidence>
<name>Q01V36_SOLUE</name>
<dbReference type="InParanoid" id="Q01V36"/>
<sequence length="548" mass="56753" precursor="true">MKRTLLLFIPLILSASLALAQAPAAASPPAPAAPPVAITDADVKNVDAPKPDVRLKGDPDGALTGTVSDVAVSDAKKGLTIGDLVNQVGQNKVAINFTWTLITGFLVMFMQAGFAIVETGLCRAKNANHTMMMNFMVYGIGMLAYWLIGFSIQMGGVGGVGNLGGAPPLNTEHVITLFGKGFGLYGQHGMFLTQGGTYDVAVMVIFLFQMVFMDTALTIVTGSAAERWKFAAFLVSSFMLGAFIYPLFGNWAWGGGWLATLGTNFGLGKGYCDFAGSGVVHAVGGLTALALSIIVGPRLGKYNRNGKPNAIVGHDIVLVLTGCFILAFGWFGFNPGSTLGASGSGSLRIGSIAVNTMLAGMAGGFGAMFYMWMRYGKPDASMSGNGLLAGLVAITAPSGFVNTVGAVIIGLIAGVLVCLSVEFIDRVMRVDDPVGAISVHGVNGIWGVIAVGLFADGKSNYGGSWNGVNGSVTGLFYGDPSQLVAQLIGVSTLVGGVFVLSFVVNLAIDAVVGQRVSAKAELEGLDLPEMGQVGYPEFELKARTVGVQ</sequence>
<feature type="transmembrane region" description="Helical" evidence="8">
    <location>
        <begin position="274"/>
        <end position="295"/>
    </location>
</feature>